<feature type="transmembrane region" description="Helical" evidence="2">
    <location>
        <begin position="330"/>
        <end position="352"/>
    </location>
</feature>
<dbReference type="InterPro" id="IPR025567">
    <property type="entry name" value="DUF4332"/>
</dbReference>
<keyword evidence="2" id="KW-0812">Transmembrane</keyword>
<keyword evidence="2" id="KW-1133">Transmembrane helix</keyword>
<feature type="transmembrane region" description="Helical" evidence="2">
    <location>
        <begin position="253"/>
        <end position="274"/>
    </location>
</feature>
<dbReference type="EMBL" id="AP026866">
    <property type="protein sequence ID" value="BDS08531.1"/>
    <property type="molecule type" value="Genomic_DNA"/>
</dbReference>
<dbReference type="KEGG" id="osu:NT6N_35710"/>
<evidence type="ECO:0000313" key="4">
    <source>
        <dbReference type="EMBL" id="BDS08531.1"/>
    </source>
</evidence>
<feature type="domain" description="DUF4332" evidence="3">
    <location>
        <begin position="6"/>
        <end position="63"/>
    </location>
</feature>
<protein>
    <recommendedName>
        <fullName evidence="3">DUF4332 domain-containing protein</fullName>
    </recommendedName>
</protein>
<feature type="compositionally biased region" description="Acidic residues" evidence="1">
    <location>
        <begin position="84"/>
        <end position="99"/>
    </location>
</feature>
<dbReference type="Pfam" id="PF14229">
    <property type="entry name" value="DUF4332"/>
    <property type="match status" value="1"/>
</dbReference>
<keyword evidence="2" id="KW-0472">Membrane</keyword>
<feature type="compositionally biased region" description="Low complexity" evidence="1">
    <location>
        <begin position="100"/>
        <end position="109"/>
    </location>
</feature>
<organism evidence="4">
    <name type="scientific">Oceaniferula spumae</name>
    <dbReference type="NCBI Taxonomy" id="2979115"/>
    <lineage>
        <taxon>Bacteria</taxon>
        <taxon>Pseudomonadati</taxon>
        <taxon>Verrucomicrobiota</taxon>
        <taxon>Verrucomicrobiia</taxon>
        <taxon>Verrucomicrobiales</taxon>
        <taxon>Verrucomicrobiaceae</taxon>
        <taxon>Oceaniferula</taxon>
    </lineage>
</organism>
<proteinExistence type="predicted"/>
<gene>
    <name evidence="4" type="ORF">NT6N_35710</name>
</gene>
<name>A0AAT9FR77_9BACT</name>
<feature type="transmembrane region" description="Helical" evidence="2">
    <location>
        <begin position="286"/>
        <end position="309"/>
    </location>
</feature>
<evidence type="ECO:0000256" key="1">
    <source>
        <dbReference type="SAM" id="MobiDB-lite"/>
    </source>
</evidence>
<accession>A0AAT9FR77</accession>
<feature type="region of interest" description="Disordered" evidence="1">
    <location>
        <begin position="61"/>
        <end position="115"/>
    </location>
</feature>
<evidence type="ECO:0000256" key="2">
    <source>
        <dbReference type="SAM" id="Phobius"/>
    </source>
</evidence>
<reference evidence="4" key="1">
    <citation type="submission" date="2024-07" db="EMBL/GenBank/DDBJ databases">
        <title>Complete genome sequence of Verrucomicrobiaceae bacterium NT6N.</title>
        <authorList>
            <person name="Huang C."/>
            <person name="Takami H."/>
            <person name="Hamasaki K."/>
        </authorList>
    </citation>
    <scope>NUCLEOTIDE SEQUENCE</scope>
    <source>
        <strain evidence="4">NT6N</strain>
    </source>
</reference>
<sequence>MPKLQDISDLPSEAAELLEAVGYLDAEDLAEANLSDLHSELVKANSKLHILSESPDQETVAEWQSLVTGSPPAPVEAEVTAPVEETEQEPAPEETEEEAVVAPEPAATVKQSAGVTNFEEDPEVIEMLAISPEAVPLPGALIKRNKLAVADIPEGILLTECEGEVEINVLTTSRMSEAQRKAEDAKRTGLMTSRIRGFDQVNNDDHVVKPLDRGEKRESVSVSEGLNAGLNPESRRFVRGVLHPDPISVRTSAFFALLVQLFLAANLIGIPWLLIHEHLSGDSMLWWVVGISSGLLLSALCYLFWGLSARCRVCGQRQFAPKKCLKNKKAHHIPLIGYILPTAVHALFYKWFYCTYCGTAVRLKK</sequence>
<dbReference type="AlphaFoldDB" id="A0AAT9FR77"/>
<evidence type="ECO:0000259" key="3">
    <source>
        <dbReference type="Pfam" id="PF14229"/>
    </source>
</evidence>